<dbReference type="EMBL" id="CAJJDN010000038">
    <property type="protein sequence ID" value="CAD8079131.1"/>
    <property type="molecule type" value="Genomic_DNA"/>
</dbReference>
<feature type="transmembrane region" description="Helical" evidence="4">
    <location>
        <begin position="449"/>
        <end position="473"/>
    </location>
</feature>
<feature type="signal peptide" evidence="5">
    <location>
        <begin position="1"/>
        <end position="18"/>
    </location>
</feature>
<feature type="domain" description="EGF-like" evidence="6">
    <location>
        <begin position="1075"/>
        <end position="1106"/>
    </location>
</feature>
<feature type="transmembrane region" description="Helical" evidence="4">
    <location>
        <begin position="2139"/>
        <end position="2160"/>
    </location>
</feature>
<evidence type="ECO:0000256" key="3">
    <source>
        <dbReference type="ARBA" id="ARBA00023157"/>
    </source>
</evidence>
<feature type="transmembrane region" description="Helical" evidence="4">
    <location>
        <begin position="2180"/>
        <end position="2199"/>
    </location>
</feature>
<feature type="domain" description="EGF-like" evidence="6">
    <location>
        <begin position="1297"/>
        <end position="1328"/>
    </location>
</feature>
<name>A0A8S1ML23_9CILI</name>
<dbReference type="PANTHER" id="PTHR15332">
    <property type="entry name" value="PROPROTEIN CONVERTASE SUBTILISIN_KEXIN TYPE 5-LIKE"/>
    <property type="match status" value="1"/>
</dbReference>
<evidence type="ECO:0000259" key="6">
    <source>
        <dbReference type="SMART" id="SM00181"/>
    </source>
</evidence>
<feature type="transmembrane region" description="Helical" evidence="4">
    <location>
        <begin position="2322"/>
        <end position="2342"/>
    </location>
</feature>
<feature type="domain" description="EGF-like" evidence="6">
    <location>
        <begin position="1344"/>
        <end position="1388"/>
    </location>
</feature>
<evidence type="ECO:0000256" key="4">
    <source>
        <dbReference type="SAM" id="Phobius"/>
    </source>
</evidence>
<dbReference type="Proteomes" id="UP000692954">
    <property type="component" value="Unassembled WGS sequence"/>
</dbReference>
<feature type="domain" description="EGF-like" evidence="6">
    <location>
        <begin position="906"/>
        <end position="948"/>
    </location>
</feature>
<evidence type="ECO:0000256" key="5">
    <source>
        <dbReference type="SAM" id="SignalP"/>
    </source>
</evidence>
<feature type="domain" description="EGF-like" evidence="6">
    <location>
        <begin position="1389"/>
        <end position="1419"/>
    </location>
</feature>
<sequence>MIFNYLIVVGLSISQILSQFYSLESDNLIYPLKLQHNFGNLESQNIYLYNVNDFGINSSQEDFNIGIWVNPIRNNLDQHIMQINENTINILYGQQLFKIYVQNQFYPFVQNQIQNSWLYVYYQQIVAYGKQQLCYIEIYYDNGQQPKCFQLQQNNYYSFGFLQPAINQYNYFNTNYELSLYPFDGEAISITMKKMRVIEVNNNLQMIDLLTIMTYVEPEVILDLKMYERIQTQILKDWSNYQHIVQLGDSLQQDIYDPLIVVNEQMIQFSTKQYIQIDNFLISKSITIEFQLTSAPIQQELIIFSFISKREQQQRIKISANINSQIIIVSFSQYSQSFSCSIDFQQKLMLGIINLVKMTYIQFIQTDQIKCLSSYFDVFDLTDVDKLFIGSFEKLVMDFTHLINIYKTEFVHILSINVFIAQMVIIYFKGSVLNNAQYIMCQINNFKNVFLNVILHVQIVIKCIQIIVCFVLASELMNQIVNVLLGILMMGFHQIVQVNQQRKLLLEYLPDMTIDSGIFEFQCFTQADKLYQIKFSKIYLSLPYVAITLLGHIDSYFQSPREFQVFLSEVQNTFFFIRVLCFTQDGSYKIQWVAGKSNNFLNVIQTDQQGLFATAILNTSFQNIVSAGILGWCLDSLQYLQIDLNLQQQSSSQFEFTSLQNLYVLKYQFFHFVNYIYYQFNLTFNSEKQFNGFSIGGATITYAVDQFPLSIPTFLSIRRLQTTNSYCPQYYITEKKKPGQIEFKMKTNGSVTVNYFLADLIYLAVSCNDSLKSCDYISELQKCNRILSDCQCSSSQYLDINNNLCIDCSPNCLTCDINYTNCQSCSLESKKQLFLNYFINYYYCGCSITQYEDMNGICQECDPNCNECQMTSKYCLNCKDINQIINQLNQCECRFGYLQTELGCQLCQPPCQTCEFTLTNCLSCQYPIQVIPTCQCPTGYQIVNGNCFQNCPLLCLNCVIETSCITCVSFSSYNALSNVCECCVYPCVNCISLNQCTQCIDQTYYIDITCQLCIYPCLECTTSSYCLSCINYYYLSNNQCLLCIPPCLTCNDLTVCNSCIDNTYYHDQSTNQCILCISPCLTCETDVYCSTCINTNYYLSSANTCLNCVNQCKNCLSETQCIDCILGYYIDINLACQPCISPCIYCSTIDICDLCSDGYFLDTTFQCQPCLKPCLTCINTQSSCLSCIDSTMTQSNGSCICASNQFYDSLTSICKNCHPTCTSCSNPDNCCSTILYSQFNISTNTCECQNGYYQLSLNTCLLCVSPCLYCSSQSVCTSCVDGYYLSSSSSSQSSCLTCTSPCLNCINTSTQCLSCVSINMVIINQTCTCPSNYYMNSTLTDCIQCHSTCLTCTNSNDCCLITEFKIFDSVSNNCRCKNGYFDSNGICQQCNQNCLTCEKTSTNCLSCDIKFKLEAQECKCILPNQFINHDLGLCENCSSNCQTCSMNANNCLSCDETKKFQLIKGVCSCKTNEYQNNNGICTECHKSCVSCVNGSEIGCLGCISLRKMNPENKLCECTDGYFQNDNQECVKCNHKCGKCTYNNQCLTCSENRSLSQDGFSCNCNQGFFENEKEICLKCSPPCFNCSSIQDCLSCIDVNREVKEYRCQCQKGYFETEQNQCESCSSIRGKVNDICNYINCGDGELTKGEQCDDGNNISRDGCTDCKIDQFFTCTNKMLSRSICFQCVMNCQTCSLKGLKGSCDQCYNGYFFKNDECLKCQDSCETCKDNKTCLTCTIIDAKPDELGLCPKCTNVKGYYIINRKCITKCGDAILVESEQCDDGNNLDGDGCDSQCQIEKYYSCKETICTKIPQPQVDATYTNSTTSESIALNFPIDQGDPCTKINITIDSFLSNDFLSFIKYEQIDDNISKCNIDFQFNKTIDVGNLIHIFIPVKIRTSKRILEEETREIIITPRKKVIYSQNQVQLAQSASNAQSAFGDMLYFIAPTTVIIGGFNFFWTILDILSWINNLYYINIYFPENVRIFFQKSAWGDFQIFPQFFVLNEPQDPYYIESPKKFMEKGVDPIFLNNTWTCFAIIAINIIGQIFCYLILLLIEFIWPPALKKRSSQIRVFQLKQNSQTNSFNLNTQNKFTKIKKQQQPQSQIINTLNQTNDQNMNQNQRFPYLINKIYQPLYKFKSNFLSNLIKSFNLAFLDLVLAIILQITTIPNSLMVYEIVFINQILSYASISICIITLIISYYVTTKHYILLDHELFQNQYGTLYENINTKSSTAMMYSYINLNRKALFIIVVVYFYYQPLLQTIFCCFISFLNIALIIYENPFTSKADLIQNGVPDFCIFILMLLSTGFALDDIIGLLSADQRFQIGWVMIGTIGLSIFVQVVFLLREFIRDFQEKFLMISQKIQICLQSQKNQ</sequence>
<evidence type="ECO:0000256" key="2">
    <source>
        <dbReference type="ARBA" id="ARBA00022737"/>
    </source>
</evidence>
<dbReference type="InterPro" id="IPR006212">
    <property type="entry name" value="Furin_repeat"/>
</dbReference>
<feature type="domain" description="EGF-like" evidence="6">
    <location>
        <begin position="1138"/>
        <end position="1168"/>
    </location>
</feature>
<feature type="domain" description="EGF-like" evidence="6">
    <location>
        <begin position="1107"/>
        <end position="1137"/>
    </location>
</feature>
<proteinExistence type="predicted"/>
<feature type="transmembrane region" description="Helical" evidence="4">
    <location>
        <begin position="2258"/>
        <end position="2275"/>
    </location>
</feature>
<feature type="domain" description="EGF-like" evidence="6">
    <location>
        <begin position="1169"/>
        <end position="1215"/>
    </location>
</feature>
<dbReference type="PANTHER" id="PTHR15332:SF175">
    <property type="entry name" value="PROPROTEIN CONVERTASE SUBTILISIN_KEXIN TYPE 5-LIKE"/>
    <property type="match status" value="1"/>
</dbReference>
<comment type="caution">
    <text evidence="7">The sequence shown here is derived from an EMBL/GenBank/DDBJ whole genome shotgun (WGS) entry which is preliminary data.</text>
</comment>
<keyword evidence="4" id="KW-0812">Transmembrane</keyword>
<evidence type="ECO:0000256" key="1">
    <source>
        <dbReference type="ARBA" id="ARBA00022729"/>
    </source>
</evidence>
<feature type="domain" description="EGF-like" evidence="6">
    <location>
        <begin position="1584"/>
        <end position="1621"/>
    </location>
</feature>
<feature type="transmembrane region" description="Helical" evidence="4">
    <location>
        <begin position="2295"/>
        <end position="2316"/>
    </location>
</feature>
<dbReference type="SMART" id="SM00181">
    <property type="entry name" value="EGF"/>
    <property type="match status" value="12"/>
</dbReference>
<gene>
    <name evidence="7" type="ORF">PSON_ATCC_30995.1.T0380298</name>
</gene>
<reference evidence="7" key="1">
    <citation type="submission" date="2021-01" db="EMBL/GenBank/DDBJ databases">
        <authorList>
            <consortium name="Genoscope - CEA"/>
            <person name="William W."/>
        </authorList>
    </citation>
    <scope>NUCLEOTIDE SEQUENCE</scope>
</reference>
<keyword evidence="2" id="KW-0677">Repeat</keyword>
<feature type="domain" description="EGF-like" evidence="6">
    <location>
        <begin position="867"/>
        <end position="905"/>
    </location>
</feature>
<dbReference type="NCBIfam" id="TIGR02232">
    <property type="entry name" value="myxo_disulf_rpt"/>
    <property type="match status" value="2"/>
</dbReference>
<keyword evidence="8" id="KW-1185">Reference proteome</keyword>
<dbReference type="SMART" id="SM00261">
    <property type="entry name" value="FU"/>
    <property type="match status" value="13"/>
</dbReference>
<accession>A0A8S1ML23</accession>
<dbReference type="OrthoDB" id="304080at2759"/>
<dbReference type="InterPro" id="IPR011936">
    <property type="entry name" value="Myxo_disulph_rpt"/>
</dbReference>
<feature type="chain" id="PRO_5035765375" description="EGF-like domain-containing protein" evidence="5">
    <location>
        <begin position="19"/>
        <end position="2370"/>
    </location>
</feature>
<organism evidence="7 8">
    <name type="scientific">Paramecium sonneborni</name>
    <dbReference type="NCBI Taxonomy" id="65129"/>
    <lineage>
        <taxon>Eukaryota</taxon>
        <taxon>Sar</taxon>
        <taxon>Alveolata</taxon>
        <taxon>Ciliophora</taxon>
        <taxon>Intramacronucleata</taxon>
        <taxon>Oligohymenophorea</taxon>
        <taxon>Peniculida</taxon>
        <taxon>Parameciidae</taxon>
        <taxon>Paramecium</taxon>
    </lineage>
</organism>
<feature type="transmembrane region" description="Helical" evidence="4">
    <location>
        <begin position="410"/>
        <end position="428"/>
    </location>
</feature>
<dbReference type="InterPro" id="IPR000742">
    <property type="entry name" value="EGF"/>
</dbReference>
<evidence type="ECO:0000313" key="7">
    <source>
        <dbReference type="EMBL" id="CAD8079131.1"/>
    </source>
</evidence>
<evidence type="ECO:0000313" key="8">
    <source>
        <dbReference type="Proteomes" id="UP000692954"/>
    </source>
</evidence>
<keyword evidence="4" id="KW-1133">Transmembrane helix</keyword>
<keyword evidence="3" id="KW-1015">Disulfide bond</keyword>
<keyword evidence="4" id="KW-0472">Membrane</keyword>
<keyword evidence="1 5" id="KW-0732">Signal</keyword>
<protein>
    <recommendedName>
        <fullName evidence="6">EGF-like domain-containing protein</fullName>
    </recommendedName>
</protein>
<feature type="transmembrane region" description="Helical" evidence="4">
    <location>
        <begin position="2033"/>
        <end position="2057"/>
    </location>
</feature>
<feature type="domain" description="EGF-like" evidence="6">
    <location>
        <begin position="1262"/>
        <end position="1296"/>
    </location>
</feature>
<feature type="domain" description="EGF-like" evidence="6">
    <location>
        <begin position="1538"/>
        <end position="1576"/>
    </location>
</feature>